<dbReference type="Pfam" id="PF14831">
    <property type="entry name" value="DUF4484"/>
    <property type="match status" value="1"/>
</dbReference>
<dbReference type="EMBL" id="NAJP01000047">
    <property type="protein sequence ID" value="TKA38058.1"/>
    <property type="molecule type" value="Genomic_DNA"/>
</dbReference>
<protein>
    <recommendedName>
        <fullName evidence="1">DUF4484 domain-containing protein</fullName>
    </recommendedName>
</protein>
<accession>A0A4U0UQ27</accession>
<comment type="caution">
    <text evidence="2">The sequence shown here is derived from an EMBL/GenBank/DDBJ whole genome shotgun (WGS) entry which is preliminary data.</text>
</comment>
<dbReference type="AlphaFoldDB" id="A0A4U0UQ27"/>
<sequence length="545" mass="60128">MSRDEAPSIAALFQVVFDPKVGYTTAWKRSVPELDLSGVEYKSLPSGLHGVPQDLVYFIHDGQHAGVSSFAQQEADQAHRNASFCAVGVLVCVSHGRLGKGWLHAPSLRQLADGVLKHNDIGALERFWEKHRLDNARSRRPSSRDEIRDSLVTNLKRKRGLSGVSDGLKLSDSTIATDHPALYMPGLLDSFGPLLFPLYRAALLRKRILLIGSPPVQVNCNAVYLLSVISGIPQPATEALSPDTDSLLRTQPLFSVGVADITSLASNDDRTGWIATSTDDILGDKHKLYDLLVELPKPAPGSKRQWPRLRTADGRIIKASQRDLRRYRMLRAELKRLRLARNSHADGVESGGSESDEAPMLGSRHILAESAVSDELPDGEHEVVEPVSWTAAAYNSFLWWASAGSTQGDTDADEETRFEHELLGDLPHLQDVLQDEDHDPAPADSEEANQLDAEETATMLTSYFHRLTEHFITSMASIVNEADDETEEGVEEDVIAITADDVRAMGLDVWSENDAEFVREMLRLWFDREAAVAVEGVRMCGVKVC</sequence>
<proteinExistence type="predicted"/>
<dbReference type="Pfam" id="PF09804">
    <property type="entry name" value="DENND11"/>
    <property type="match status" value="1"/>
</dbReference>
<dbReference type="InterPro" id="IPR053056">
    <property type="entry name" value="Lipid_Metab_Assoc_Protein"/>
</dbReference>
<evidence type="ECO:0000313" key="3">
    <source>
        <dbReference type="Proteomes" id="UP000310066"/>
    </source>
</evidence>
<reference evidence="2 3" key="1">
    <citation type="submission" date="2017-03" db="EMBL/GenBank/DDBJ databases">
        <title>Genomes of endolithic fungi from Antarctica.</title>
        <authorList>
            <person name="Coleine C."/>
            <person name="Masonjones S."/>
            <person name="Stajich J.E."/>
        </authorList>
    </citation>
    <scope>NUCLEOTIDE SEQUENCE [LARGE SCALE GENOMIC DNA]</scope>
    <source>
        <strain evidence="2 3">CCFEE 5311</strain>
    </source>
</reference>
<dbReference type="Proteomes" id="UP000310066">
    <property type="component" value="Unassembled WGS sequence"/>
</dbReference>
<dbReference type="PANTHER" id="PTHR28153:SF1">
    <property type="entry name" value="DUF4484 DOMAIN-CONTAINING PROTEIN"/>
    <property type="match status" value="1"/>
</dbReference>
<dbReference type="OrthoDB" id="2152680at2759"/>
<dbReference type="InterPro" id="IPR028115">
    <property type="entry name" value="DUF4484"/>
</dbReference>
<evidence type="ECO:0000313" key="2">
    <source>
        <dbReference type="EMBL" id="TKA38058.1"/>
    </source>
</evidence>
<dbReference type="STRING" id="329885.A0A4U0UQ27"/>
<dbReference type="PANTHER" id="PTHR28153">
    <property type="entry name" value="PROTEIN, PUTATIVE-RELATED"/>
    <property type="match status" value="1"/>
</dbReference>
<gene>
    <name evidence="2" type="ORF">B0A54_11071</name>
</gene>
<dbReference type="GO" id="GO:0005811">
    <property type="term" value="C:lipid droplet"/>
    <property type="evidence" value="ECO:0007669"/>
    <property type="project" value="TreeGrafter"/>
</dbReference>
<dbReference type="InterPro" id="IPR018626">
    <property type="entry name" value="LCHN/Anr2"/>
</dbReference>
<feature type="domain" description="DUF4484" evidence="1">
    <location>
        <begin position="384"/>
        <end position="545"/>
    </location>
</feature>
<evidence type="ECO:0000259" key="1">
    <source>
        <dbReference type="Pfam" id="PF14831"/>
    </source>
</evidence>
<organism evidence="2 3">
    <name type="scientific">Friedmanniomyces endolithicus</name>
    <dbReference type="NCBI Taxonomy" id="329885"/>
    <lineage>
        <taxon>Eukaryota</taxon>
        <taxon>Fungi</taxon>
        <taxon>Dikarya</taxon>
        <taxon>Ascomycota</taxon>
        <taxon>Pezizomycotina</taxon>
        <taxon>Dothideomycetes</taxon>
        <taxon>Dothideomycetidae</taxon>
        <taxon>Mycosphaerellales</taxon>
        <taxon>Teratosphaeriaceae</taxon>
        <taxon>Friedmanniomyces</taxon>
    </lineage>
</organism>
<name>A0A4U0UQ27_9PEZI</name>